<dbReference type="EMBL" id="CP018632">
    <property type="protein sequence ID" value="ASJ70966.1"/>
    <property type="molecule type" value="Genomic_DNA"/>
</dbReference>
<dbReference type="AlphaFoldDB" id="A0A2Z2NI24"/>
<keyword evidence="2" id="KW-1185">Reference proteome</keyword>
<gene>
    <name evidence="1" type="ORF">IMCC3135_04265</name>
</gene>
<protein>
    <submittedName>
        <fullName evidence="1">Uncharacterized protein</fullName>
    </submittedName>
</protein>
<dbReference type="Proteomes" id="UP000250079">
    <property type="component" value="Chromosome"/>
</dbReference>
<evidence type="ECO:0000313" key="1">
    <source>
        <dbReference type="EMBL" id="ASJ70966.1"/>
    </source>
</evidence>
<dbReference type="KEGG" id="gai:IMCC3135_04265"/>
<accession>A0A2Z2NI24</accession>
<dbReference type="RefSeq" id="WP_088916455.1">
    <property type="nucleotide sequence ID" value="NZ_CP018632.1"/>
</dbReference>
<name>A0A2Z2NI24_9GAMM</name>
<organism evidence="1 2">
    <name type="scientific">Granulosicoccus antarcticus IMCC3135</name>
    <dbReference type="NCBI Taxonomy" id="1192854"/>
    <lineage>
        <taxon>Bacteria</taxon>
        <taxon>Pseudomonadati</taxon>
        <taxon>Pseudomonadota</taxon>
        <taxon>Gammaproteobacteria</taxon>
        <taxon>Chromatiales</taxon>
        <taxon>Granulosicoccaceae</taxon>
        <taxon>Granulosicoccus</taxon>
    </lineage>
</organism>
<sequence length="88" mass="9606">MGVSTASKLSPTERADALYLDLCKHYEGGSDKEVRAAAKLLLVALARLREHGGAHWDVTLDAYVKIAKSRPDKLAAILQQGNSSRRNM</sequence>
<reference evidence="1 2" key="1">
    <citation type="submission" date="2016-12" db="EMBL/GenBank/DDBJ databases">
        <authorList>
            <person name="Song W.-J."/>
            <person name="Kurnit D.M."/>
        </authorList>
    </citation>
    <scope>NUCLEOTIDE SEQUENCE [LARGE SCALE GENOMIC DNA]</scope>
    <source>
        <strain evidence="1 2">IMCC3135</strain>
    </source>
</reference>
<proteinExistence type="predicted"/>
<evidence type="ECO:0000313" key="2">
    <source>
        <dbReference type="Proteomes" id="UP000250079"/>
    </source>
</evidence>